<accession>A0ABY6BLW5</accession>
<evidence type="ECO:0000256" key="3">
    <source>
        <dbReference type="ARBA" id="ARBA00023237"/>
    </source>
</evidence>
<comment type="subcellular location">
    <subcellularLocation>
        <location evidence="1">Cell outer membrane</location>
    </subcellularLocation>
</comment>
<dbReference type="PANTHER" id="PTHR30329">
    <property type="entry name" value="STATOR ELEMENT OF FLAGELLAR MOTOR COMPLEX"/>
    <property type="match status" value="1"/>
</dbReference>
<dbReference type="Proteomes" id="UP001064632">
    <property type="component" value="Chromosome"/>
</dbReference>
<dbReference type="Pfam" id="PF00691">
    <property type="entry name" value="OmpA"/>
    <property type="match status" value="1"/>
</dbReference>
<dbReference type="EMBL" id="CP104694">
    <property type="protein sequence ID" value="UXI70621.1"/>
    <property type="molecule type" value="Genomic_DNA"/>
</dbReference>
<evidence type="ECO:0000256" key="2">
    <source>
        <dbReference type="ARBA" id="ARBA00023136"/>
    </source>
</evidence>
<dbReference type="Gene3D" id="3.30.1330.60">
    <property type="entry name" value="OmpA-like domain"/>
    <property type="match status" value="1"/>
</dbReference>
<evidence type="ECO:0000313" key="7">
    <source>
        <dbReference type="Proteomes" id="UP001064632"/>
    </source>
</evidence>
<dbReference type="InterPro" id="IPR036737">
    <property type="entry name" value="OmpA-like_sf"/>
</dbReference>
<name>A0ABY6BLW5_9GAMM</name>
<reference evidence="6" key="1">
    <citation type="submission" date="2022-09" db="EMBL/GenBank/DDBJ databases">
        <title>Tahibacter sp. nov., isolated from a fresh water.</title>
        <authorList>
            <person name="Baek J.H."/>
            <person name="Lee J.K."/>
            <person name="Kim J.M."/>
            <person name="Jeon C.O."/>
        </authorList>
    </citation>
    <scope>NUCLEOTIDE SEQUENCE</scope>
    <source>
        <strain evidence="6">W38</strain>
    </source>
</reference>
<dbReference type="InterPro" id="IPR006664">
    <property type="entry name" value="OMP_bac"/>
</dbReference>
<protein>
    <submittedName>
        <fullName evidence="6">OmpA family protein</fullName>
    </submittedName>
</protein>
<proteinExistence type="predicted"/>
<evidence type="ECO:0000259" key="5">
    <source>
        <dbReference type="PROSITE" id="PS51123"/>
    </source>
</evidence>
<organism evidence="6 7">
    <name type="scientific">Tahibacter amnicola</name>
    <dbReference type="NCBI Taxonomy" id="2976241"/>
    <lineage>
        <taxon>Bacteria</taxon>
        <taxon>Pseudomonadati</taxon>
        <taxon>Pseudomonadota</taxon>
        <taxon>Gammaproteobacteria</taxon>
        <taxon>Lysobacterales</taxon>
        <taxon>Rhodanobacteraceae</taxon>
        <taxon>Tahibacter</taxon>
    </lineage>
</organism>
<keyword evidence="7" id="KW-1185">Reference proteome</keyword>
<dbReference type="InterPro" id="IPR050330">
    <property type="entry name" value="Bact_OuterMem_StrucFunc"/>
</dbReference>
<evidence type="ECO:0000256" key="4">
    <source>
        <dbReference type="PROSITE-ProRule" id="PRU00473"/>
    </source>
</evidence>
<dbReference type="InterPro" id="IPR006665">
    <property type="entry name" value="OmpA-like"/>
</dbReference>
<keyword evidence="2 4" id="KW-0472">Membrane</keyword>
<evidence type="ECO:0000313" key="6">
    <source>
        <dbReference type="EMBL" id="UXI70621.1"/>
    </source>
</evidence>
<dbReference type="CDD" id="cd07185">
    <property type="entry name" value="OmpA_C-like"/>
    <property type="match status" value="1"/>
</dbReference>
<feature type="domain" description="OmpA-like" evidence="5">
    <location>
        <begin position="132"/>
        <end position="258"/>
    </location>
</feature>
<dbReference type="PANTHER" id="PTHR30329:SF21">
    <property type="entry name" value="LIPOPROTEIN YIAD-RELATED"/>
    <property type="match status" value="1"/>
</dbReference>
<gene>
    <name evidence="6" type="ORF">N4264_03005</name>
</gene>
<dbReference type="SUPFAM" id="SSF103088">
    <property type="entry name" value="OmpA-like"/>
    <property type="match status" value="1"/>
</dbReference>
<sequence>MAGVDAARKAPDEAVDALVRTEEFFTLLAKDQGRPFVKALFDNLVWTGLEDNARIFGLVGGTNHYERVYRRFDGIYRKAGALANPNSPVIAPQDSVDLRFIRNLLAKNQAAQQAAAKPEFTFTESERQQVARSEPSVTKPVLIGFASGSAELTKRAQKTIDDELVPFIENNGSAYFEISGNTDSTGARDTNMRLSRQRAQAVVDYLESQWEFSRARFVVTGNGPDKPLCNEASPQSENLSLEDCRAMNRTTRVAVLKR</sequence>
<keyword evidence="3" id="KW-0998">Cell outer membrane</keyword>
<dbReference type="PROSITE" id="PS51123">
    <property type="entry name" value="OMPA_2"/>
    <property type="match status" value="1"/>
</dbReference>
<evidence type="ECO:0000256" key="1">
    <source>
        <dbReference type="ARBA" id="ARBA00004442"/>
    </source>
</evidence>
<dbReference type="PRINTS" id="PR01021">
    <property type="entry name" value="OMPADOMAIN"/>
</dbReference>